<feature type="compositionally biased region" description="Polar residues" evidence="1">
    <location>
        <begin position="30"/>
        <end position="39"/>
    </location>
</feature>
<keyword evidence="3" id="KW-1185">Reference proteome</keyword>
<reference evidence="2 3" key="1">
    <citation type="journal article" date="2018" name="Front. Plant Sci.">
        <title>Red Clover (Trifolium pratense) and Zigzag Clover (T. medium) - A Picture of Genomic Similarities and Differences.</title>
        <authorList>
            <person name="Dluhosova J."/>
            <person name="Istvanek J."/>
            <person name="Nedelnik J."/>
            <person name="Repkova J."/>
        </authorList>
    </citation>
    <scope>NUCLEOTIDE SEQUENCE [LARGE SCALE GENOMIC DNA]</scope>
    <source>
        <strain evidence="3">cv. 10/8</strain>
        <tissue evidence="2">Leaf</tissue>
    </source>
</reference>
<dbReference type="EMBL" id="LXQA010442749">
    <property type="protein sequence ID" value="MCI52137.1"/>
    <property type="molecule type" value="Genomic_DNA"/>
</dbReference>
<dbReference type="AlphaFoldDB" id="A0A392SUM8"/>
<feature type="non-terminal residue" evidence="2">
    <location>
        <position position="39"/>
    </location>
</feature>
<sequence length="39" mass="4231">MADKVEWINKLRNVAQAKGGQAIGEPSFPMRQSLSDGSL</sequence>
<evidence type="ECO:0000313" key="2">
    <source>
        <dbReference type="EMBL" id="MCI52137.1"/>
    </source>
</evidence>
<comment type="caution">
    <text evidence="2">The sequence shown here is derived from an EMBL/GenBank/DDBJ whole genome shotgun (WGS) entry which is preliminary data.</text>
</comment>
<feature type="region of interest" description="Disordered" evidence="1">
    <location>
        <begin position="18"/>
        <end position="39"/>
    </location>
</feature>
<dbReference type="Proteomes" id="UP000265520">
    <property type="component" value="Unassembled WGS sequence"/>
</dbReference>
<protein>
    <submittedName>
        <fullName evidence="2">Dynamin-2A-like protein</fullName>
    </submittedName>
</protein>
<organism evidence="2 3">
    <name type="scientific">Trifolium medium</name>
    <dbReference type="NCBI Taxonomy" id="97028"/>
    <lineage>
        <taxon>Eukaryota</taxon>
        <taxon>Viridiplantae</taxon>
        <taxon>Streptophyta</taxon>
        <taxon>Embryophyta</taxon>
        <taxon>Tracheophyta</taxon>
        <taxon>Spermatophyta</taxon>
        <taxon>Magnoliopsida</taxon>
        <taxon>eudicotyledons</taxon>
        <taxon>Gunneridae</taxon>
        <taxon>Pentapetalae</taxon>
        <taxon>rosids</taxon>
        <taxon>fabids</taxon>
        <taxon>Fabales</taxon>
        <taxon>Fabaceae</taxon>
        <taxon>Papilionoideae</taxon>
        <taxon>50 kb inversion clade</taxon>
        <taxon>NPAAA clade</taxon>
        <taxon>Hologalegina</taxon>
        <taxon>IRL clade</taxon>
        <taxon>Trifolieae</taxon>
        <taxon>Trifolium</taxon>
    </lineage>
</organism>
<accession>A0A392SUM8</accession>
<proteinExistence type="predicted"/>
<evidence type="ECO:0000256" key="1">
    <source>
        <dbReference type="SAM" id="MobiDB-lite"/>
    </source>
</evidence>
<name>A0A392SUM8_9FABA</name>
<evidence type="ECO:0000313" key="3">
    <source>
        <dbReference type="Proteomes" id="UP000265520"/>
    </source>
</evidence>